<dbReference type="Gene3D" id="3.40.630.30">
    <property type="match status" value="1"/>
</dbReference>
<dbReference type="PANTHER" id="PTHR20905:SF1">
    <property type="entry name" value="AT07410P-RELATED"/>
    <property type="match status" value="1"/>
</dbReference>
<evidence type="ECO:0000313" key="2">
    <source>
        <dbReference type="Proteomes" id="UP000594262"/>
    </source>
</evidence>
<keyword evidence="2" id="KW-1185">Reference proteome</keyword>
<dbReference type="InterPro" id="IPR016181">
    <property type="entry name" value="Acyl_CoA_acyltransferase"/>
</dbReference>
<accession>A0A7M5URE6</accession>
<evidence type="ECO:0008006" key="3">
    <source>
        <dbReference type="Google" id="ProtNLM"/>
    </source>
</evidence>
<dbReference type="OrthoDB" id="2115692at2759"/>
<dbReference type="GO" id="GO:0008080">
    <property type="term" value="F:N-acetyltransferase activity"/>
    <property type="evidence" value="ECO:0007669"/>
    <property type="project" value="TreeGrafter"/>
</dbReference>
<name>A0A7M5URE6_9CNID</name>
<dbReference type="AlphaFoldDB" id="A0A7M5URE6"/>
<organism evidence="1 2">
    <name type="scientific">Clytia hemisphaerica</name>
    <dbReference type="NCBI Taxonomy" id="252671"/>
    <lineage>
        <taxon>Eukaryota</taxon>
        <taxon>Metazoa</taxon>
        <taxon>Cnidaria</taxon>
        <taxon>Hydrozoa</taxon>
        <taxon>Hydroidolina</taxon>
        <taxon>Leptothecata</taxon>
        <taxon>Obeliida</taxon>
        <taxon>Clytiidae</taxon>
        <taxon>Clytia</taxon>
    </lineage>
</organism>
<sequence length="231" mass="26445">MAENKVLYKDGDLSYCILTQDYKNEAHEILAEIFCDMPACQTRLECNSKLTRKIVKEFWFQYIGCDMYDFITEGLSVIALDTKNNEIAGIMATRHLLTCAEYKARYPKHEYEGAILVDLCAILDEEATKKMPELTEPNKTVEMAFLGVHSEYRGKNIANNLVRLSLPVIKAAGYTYASLIATSYFSSRVSEKNGFTSIHEIDVRSLLWKGGKTLQNMKEPHGHYKYWVKKL</sequence>
<dbReference type="PANTHER" id="PTHR20905">
    <property type="entry name" value="N-ACETYLTRANSFERASE-RELATED"/>
    <property type="match status" value="1"/>
</dbReference>
<evidence type="ECO:0000313" key="1">
    <source>
        <dbReference type="EnsemblMetazoa" id="CLYHEMP001414.1"/>
    </source>
</evidence>
<reference evidence="1" key="1">
    <citation type="submission" date="2021-01" db="UniProtKB">
        <authorList>
            <consortium name="EnsemblMetazoa"/>
        </authorList>
    </citation>
    <scope>IDENTIFICATION</scope>
</reference>
<protein>
    <recommendedName>
        <fullName evidence="3">N-acetyltransferase domain-containing protein</fullName>
    </recommendedName>
</protein>
<dbReference type="RefSeq" id="XP_066920027.1">
    <property type="nucleotide sequence ID" value="XM_067063926.1"/>
</dbReference>
<dbReference type="SUPFAM" id="SSF55729">
    <property type="entry name" value="Acyl-CoA N-acyltransferases (Nat)"/>
    <property type="match status" value="1"/>
</dbReference>
<proteinExistence type="predicted"/>
<dbReference type="Proteomes" id="UP000594262">
    <property type="component" value="Unplaced"/>
</dbReference>
<dbReference type="GeneID" id="136807322"/>
<dbReference type="EnsemblMetazoa" id="CLYHEMT001414.1">
    <property type="protein sequence ID" value="CLYHEMP001414.1"/>
    <property type="gene ID" value="CLYHEMG001414"/>
</dbReference>